<dbReference type="EMBL" id="CM007655">
    <property type="protein sequence ID" value="ONI07318.1"/>
    <property type="molecule type" value="Genomic_DNA"/>
</dbReference>
<dbReference type="Proteomes" id="UP000006882">
    <property type="component" value="Chromosome G5"/>
</dbReference>
<name>A0A251P6V3_PRUPE</name>
<reference evidence="2 3" key="1">
    <citation type="journal article" date="2013" name="Nat. Genet.">
        <title>The high-quality draft genome of peach (Prunus persica) identifies unique patterns of genetic diversity, domestication and genome evolution.</title>
        <authorList>
            <consortium name="International Peach Genome Initiative"/>
            <person name="Verde I."/>
            <person name="Abbott A.G."/>
            <person name="Scalabrin S."/>
            <person name="Jung S."/>
            <person name="Shu S."/>
            <person name="Marroni F."/>
            <person name="Zhebentyayeva T."/>
            <person name="Dettori M.T."/>
            <person name="Grimwood J."/>
            <person name="Cattonaro F."/>
            <person name="Zuccolo A."/>
            <person name="Rossini L."/>
            <person name="Jenkins J."/>
            <person name="Vendramin E."/>
            <person name="Meisel L.A."/>
            <person name="Decroocq V."/>
            <person name="Sosinski B."/>
            <person name="Prochnik S."/>
            <person name="Mitros T."/>
            <person name="Policriti A."/>
            <person name="Cipriani G."/>
            <person name="Dondini L."/>
            <person name="Ficklin S."/>
            <person name="Goodstein D.M."/>
            <person name="Xuan P."/>
            <person name="Del Fabbro C."/>
            <person name="Aramini V."/>
            <person name="Copetti D."/>
            <person name="Gonzalez S."/>
            <person name="Horner D.S."/>
            <person name="Falchi R."/>
            <person name="Lucas S."/>
            <person name="Mica E."/>
            <person name="Maldonado J."/>
            <person name="Lazzari B."/>
            <person name="Bielenberg D."/>
            <person name="Pirona R."/>
            <person name="Miculan M."/>
            <person name="Barakat A."/>
            <person name="Testolin R."/>
            <person name="Stella A."/>
            <person name="Tartarini S."/>
            <person name="Tonutti P."/>
            <person name="Arus P."/>
            <person name="Orellana A."/>
            <person name="Wells C."/>
            <person name="Main D."/>
            <person name="Vizzotto G."/>
            <person name="Silva H."/>
            <person name="Salamini F."/>
            <person name="Schmutz J."/>
            <person name="Morgante M."/>
            <person name="Rokhsar D.S."/>
        </authorList>
    </citation>
    <scope>NUCLEOTIDE SEQUENCE [LARGE SCALE GENOMIC DNA]</scope>
    <source>
        <strain evidence="3">cv. Nemared</strain>
    </source>
</reference>
<keyword evidence="3" id="KW-1185">Reference proteome</keyword>
<evidence type="ECO:0000313" key="2">
    <source>
        <dbReference type="EMBL" id="ONI07318.1"/>
    </source>
</evidence>
<evidence type="ECO:0000313" key="3">
    <source>
        <dbReference type="Proteomes" id="UP000006882"/>
    </source>
</evidence>
<dbReference type="Gramene" id="ONI07318">
    <property type="protein sequence ID" value="ONI07318"/>
    <property type="gene ID" value="PRUPE_5G113000"/>
</dbReference>
<accession>A0A251P6V3</accession>
<gene>
    <name evidence="2" type="ORF">PRUPE_5G113000</name>
</gene>
<sequence length="110" mass="12743">MIKGQDVHASDNRTKSLMFVQITCLPSHTSESSFQLNRLKRDVIIMQPSQQNWMNTKQQINGKRIQKAPIEVPSVSSHVKKSEASQRNQRKRDEHSSTNKLKTRIRTTTR</sequence>
<organism evidence="2 3">
    <name type="scientific">Prunus persica</name>
    <name type="common">Peach</name>
    <name type="synonym">Amygdalus persica</name>
    <dbReference type="NCBI Taxonomy" id="3760"/>
    <lineage>
        <taxon>Eukaryota</taxon>
        <taxon>Viridiplantae</taxon>
        <taxon>Streptophyta</taxon>
        <taxon>Embryophyta</taxon>
        <taxon>Tracheophyta</taxon>
        <taxon>Spermatophyta</taxon>
        <taxon>Magnoliopsida</taxon>
        <taxon>eudicotyledons</taxon>
        <taxon>Gunneridae</taxon>
        <taxon>Pentapetalae</taxon>
        <taxon>rosids</taxon>
        <taxon>fabids</taxon>
        <taxon>Rosales</taxon>
        <taxon>Rosaceae</taxon>
        <taxon>Amygdaloideae</taxon>
        <taxon>Amygdaleae</taxon>
        <taxon>Prunus</taxon>
    </lineage>
</organism>
<dbReference type="AlphaFoldDB" id="A0A251P6V3"/>
<evidence type="ECO:0000256" key="1">
    <source>
        <dbReference type="SAM" id="MobiDB-lite"/>
    </source>
</evidence>
<proteinExistence type="predicted"/>
<feature type="compositionally biased region" description="Basic residues" evidence="1">
    <location>
        <begin position="101"/>
        <end position="110"/>
    </location>
</feature>
<protein>
    <submittedName>
        <fullName evidence="2">Uncharacterized protein</fullName>
    </submittedName>
</protein>
<feature type="region of interest" description="Disordered" evidence="1">
    <location>
        <begin position="70"/>
        <end position="110"/>
    </location>
</feature>